<dbReference type="AlphaFoldDB" id="A0AAD7YPM4"/>
<evidence type="ECO:0000313" key="5">
    <source>
        <dbReference type="Proteomes" id="UP001231518"/>
    </source>
</evidence>
<feature type="signal peptide" evidence="2">
    <location>
        <begin position="1"/>
        <end position="19"/>
    </location>
</feature>
<reference evidence="4" key="1">
    <citation type="submission" date="2023-03" db="EMBL/GenBank/DDBJ databases">
        <title>Chromosome-level genomes of two armyworms, Mythimna separata and Mythimna loreyi, provide insights into the biosynthesis and reception of sex pheromones.</title>
        <authorList>
            <person name="Zhao H."/>
        </authorList>
    </citation>
    <scope>NUCLEOTIDE SEQUENCE</scope>
    <source>
        <strain evidence="4">BeijingLab</strain>
        <tissue evidence="4">Pupa</tissue>
    </source>
</reference>
<dbReference type="PROSITE" id="PS50041">
    <property type="entry name" value="C_TYPE_LECTIN_2"/>
    <property type="match status" value="2"/>
</dbReference>
<dbReference type="InterPro" id="IPR001304">
    <property type="entry name" value="C-type_lectin-like"/>
</dbReference>
<gene>
    <name evidence="4" type="ORF">PYW07_003784</name>
</gene>
<dbReference type="Pfam" id="PF00059">
    <property type="entry name" value="Lectin_C"/>
    <property type="match status" value="2"/>
</dbReference>
<dbReference type="CDD" id="cd00037">
    <property type="entry name" value="CLECT"/>
    <property type="match status" value="2"/>
</dbReference>
<dbReference type="InterPro" id="IPR050111">
    <property type="entry name" value="C-type_lectin/snaclec_domain"/>
</dbReference>
<keyword evidence="5" id="KW-1185">Reference proteome</keyword>
<evidence type="ECO:0000256" key="1">
    <source>
        <dbReference type="ARBA" id="ARBA00023157"/>
    </source>
</evidence>
<feature type="domain" description="C-type lectin" evidence="3">
    <location>
        <begin position="35"/>
        <end position="148"/>
    </location>
</feature>
<dbReference type="SMART" id="SM00034">
    <property type="entry name" value="CLECT"/>
    <property type="match status" value="2"/>
</dbReference>
<dbReference type="PROSITE" id="PS00615">
    <property type="entry name" value="C_TYPE_LECTIN_1"/>
    <property type="match status" value="1"/>
</dbReference>
<sequence length="326" mass="36888">MMSCLKYFVFLFYMNLSEGAFRCDYKYGMVSNGWYKYHPVPMVWSDARLRCAQEGATLASPATPALKNEMITVLQGYDPKREIFTGIHATFASGDHHTIEGIALSDISVVWAENEPDNKDNKENCITFDVYGHLADRPCEDTRPFMCYRPENSELVVNECGTFDPEYRLDNRTNKCYKFHPVPRNFSRASLTCSAEGGHLAVINSYTEAVVLTELLARYPKSGLLHDHVEVVNGWKETAVVGIYDWGEHGDWRTIHGQTLAEAGYDKWNQNKPTSLPGTFCGSLWRNGLLTDVVCDKNFAFICEKSPQHPAVCNADVQASLLWLRI</sequence>
<evidence type="ECO:0000256" key="2">
    <source>
        <dbReference type="SAM" id="SignalP"/>
    </source>
</evidence>
<keyword evidence="1" id="KW-1015">Disulfide bond</keyword>
<organism evidence="4 5">
    <name type="scientific">Mythimna separata</name>
    <name type="common">Oriental armyworm</name>
    <name type="synonym">Pseudaletia separata</name>
    <dbReference type="NCBI Taxonomy" id="271217"/>
    <lineage>
        <taxon>Eukaryota</taxon>
        <taxon>Metazoa</taxon>
        <taxon>Ecdysozoa</taxon>
        <taxon>Arthropoda</taxon>
        <taxon>Hexapoda</taxon>
        <taxon>Insecta</taxon>
        <taxon>Pterygota</taxon>
        <taxon>Neoptera</taxon>
        <taxon>Endopterygota</taxon>
        <taxon>Lepidoptera</taxon>
        <taxon>Glossata</taxon>
        <taxon>Ditrysia</taxon>
        <taxon>Noctuoidea</taxon>
        <taxon>Noctuidae</taxon>
        <taxon>Noctuinae</taxon>
        <taxon>Hadenini</taxon>
        <taxon>Mythimna</taxon>
    </lineage>
</organism>
<dbReference type="PANTHER" id="PTHR22803">
    <property type="entry name" value="MANNOSE, PHOSPHOLIPASE, LECTIN RECEPTOR RELATED"/>
    <property type="match status" value="1"/>
</dbReference>
<dbReference type="SUPFAM" id="SSF56436">
    <property type="entry name" value="C-type lectin-like"/>
    <property type="match status" value="2"/>
</dbReference>
<feature type="domain" description="C-type lectin" evidence="3">
    <location>
        <begin position="172"/>
        <end position="304"/>
    </location>
</feature>
<protein>
    <recommendedName>
        <fullName evidence="3">C-type lectin domain-containing protein</fullName>
    </recommendedName>
</protein>
<feature type="chain" id="PRO_5042260164" description="C-type lectin domain-containing protein" evidence="2">
    <location>
        <begin position="20"/>
        <end position="326"/>
    </location>
</feature>
<name>A0AAD7YPM4_MYTSE</name>
<dbReference type="InterPro" id="IPR018378">
    <property type="entry name" value="C-type_lectin_CS"/>
</dbReference>
<dbReference type="InterPro" id="IPR016187">
    <property type="entry name" value="CTDL_fold"/>
</dbReference>
<accession>A0AAD7YPM4</accession>
<dbReference type="Gene3D" id="3.10.100.10">
    <property type="entry name" value="Mannose-Binding Protein A, subunit A"/>
    <property type="match status" value="2"/>
</dbReference>
<dbReference type="InterPro" id="IPR016186">
    <property type="entry name" value="C-type_lectin-like/link_sf"/>
</dbReference>
<keyword evidence="2" id="KW-0732">Signal</keyword>
<evidence type="ECO:0000259" key="3">
    <source>
        <dbReference type="PROSITE" id="PS50041"/>
    </source>
</evidence>
<dbReference type="Proteomes" id="UP001231518">
    <property type="component" value="Chromosome 15"/>
</dbReference>
<evidence type="ECO:0000313" key="4">
    <source>
        <dbReference type="EMBL" id="KAJ8722604.1"/>
    </source>
</evidence>
<dbReference type="EMBL" id="JARGEI010000012">
    <property type="protein sequence ID" value="KAJ8722604.1"/>
    <property type="molecule type" value="Genomic_DNA"/>
</dbReference>
<proteinExistence type="predicted"/>
<comment type="caution">
    <text evidence="4">The sequence shown here is derived from an EMBL/GenBank/DDBJ whole genome shotgun (WGS) entry which is preliminary data.</text>
</comment>